<protein>
    <submittedName>
        <fullName evidence="2">Uncharacterized protein</fullName>
    </submittedName>
</protein>
<feature type="transmembrane region" description="Helical" evidence="1">
    <location>
        <begin position="17"/>
        <end position="35"/>
    </location>
</feature>
<dbReference type="Pfam" id="PF20479">
    <property type="entry name" value="TMEM128"/>
    <property type="match status" value="1"/>
</dbReference>
<keyword evidence="3" id="KW-1185">Reference proteome</keyword>
<dbReference type="EMBL" id="KN840483">
    <property type="protein sequence ID" value="KIP08210.1"/>
    <property type="molecule type" value="Genomic_DNA"/>
</dbReference>
<name>A0A0C3SBR8_PHLG1</name>
<evidence type="ECO:0000256" key="1">
    <source>
        <dbReference type="SAM" id="Phobius"/>
    </source>
</evidence>
<feature type="transmembrane region" description="Helical" evidence="1">
    <location>
        <begin position="47"/>
        <end position="72"/>
    </location>
</feature>
<feature type="transmembrane region" description="Helical" evidence="1">
    <location>
        <begin position="93"/>
        <end position="113"/>
    </location>
</feature>
<accession>A0A0C3SBR8</accession>
<evidence type="ECO:0000313" key="2">
    <source>
        <dbReference type="EMBL" id="KIP08210.1"/>
    </source>
</evidence>
<keyword evidence="1" id="KW-0812">Transmembrane</keyword>
<dbReference type="InterPro" id="IPR033579">
    <property type="entry name" value="TMEM128"/>
</dbReference>
<dbReference type="Proteomes" id="UP000053257">
    <property type="component" value="Unassembled WGS sequence"/>
</dbReference>
<reference evidence="2 3" key="1">
    <citation type="journal article" date="2014" name="PLoS Genet.">
        <title>Analysis of the Phlebiopsis gigantea genome, transcriptome and secretome provides insight into its pioneer colonization strategies of wood.</title>
        <authorList>
            <person name="Hori C."/>
            <person name="Ishida T."/>
            <person name="Igarashi K."/>
            <person name="Samejima M."/>
            <person name="Suzuki H."/>
            <person name="Master E."/>
            <person name="Ferreira P."/>
            <person name="Ruiz-Duenas F.J."/>
            <person name="Held B."/>
            <person name="Canessa P."/>
            <person name="Larrondo L.F."/>
            <person name="Schmoll M."/>
            <person name="Druzhinina I.S."/>
            <person name="Kubicek C.P."/>
            <person name="Gaskell J.A."/>
            <person name="Kersten P."/>
            <person name="St John F."/>
            <person name="Glasner J."/>
            <person name="Sabat G."/>
            <person name="Splinter BonDurant S."/>
            <person name="Syed K."/>
            <person name="Yadav J."/>
            <person name="Mgbeahuruike A.C."/>
            <person name="Kovalchuk A."/>
            <person name="Asiegbu F.O."/>
            <person name="Lackner G."/>
            <person name="Hoffmeister D."/>
            <person name="Rencoret J."/>
            <person name="Gutierrez A."/>
            <person name="Sun H."/>
            <person name="Lindquist E."/>
            <person name="Barry K."/>
            <person name="Riley R."/>
            <person name="Grigoriev I.V."/>
            <person name="Henrissat B."/>
            <person name="Kues U."/>
            <person name="Berka R.M."/>
            <person name="Martinez A.T."/>
            <person name="Covert S.F."/>
            <person name="Blanchette R.A."/>
            <person name="Cullen D."/>
        </authorList>
    </citation>
    <scope>NUCLEOTIDE SEQUENCE [LARGE SCALE GENOMIC DNA]</scope>
    <source>
        <strain evidence="2 3">11061_1 CR5-6</strain>
    </source>
</reference>
<gene>
    <name evidence="2" type="ORF">PHLGIDRAFT_88466</name>
</gene>
<sequence length="149" mass="16305">MSALVSVSRHTLRQLKFIVPGGLVTFALHTHQAFWRIVTGESAHGTWAWTTANLALVLGFVTFVIFVYILFLPWIKGEKPDFRHWRQSGVLSTAIPILTASIVAGWSLLSYALGTNLGYIKGIIGASGLYALVIGLIGLIPAPRVYQRS</sequence>
<keyword evidence="1" id="KW-0472">Membrane</keyword>
<keyword evidence="1" id="KW-1133">Transmembrane helix</keyword>
<dbReference type="OrthoDB" id="3187264at2759"/>
<organism evidence="2 3">
    <name type="scientific">Phlebiopsis gigantea (strain 11061_1 CR5-6)</name>
    <name type="common">White-rot fungus</name>
    <name type="synonym">Peniophora gigantea</name>
    <dbReference type="NCBI Taxonomy" id="745531"/>
    <lineage>
        <taxon>Eukaryota</taxon>
        <taxon>Fungi</taxon>
        <taxon>Dikarya</taxon>
        <taxon>Basidiomycota</taxon>
        <taxon>Agaricomycotina</taxon>
        <taxon>Agaricomycetes</taxon>
        <taxon>Polyporales</taxon>
        <taxon>Phanerochaetaceae</taxon>
        <taxon>Phlebiopsis</taxon>
    </lineage>
</organism>
<feature type="transmembrane region" description="Helical" evidence="1">
    <location>
        <begin position="119"/>
        <end position="140"/>
    </location>
</feature>
<evidence type="ECO:0000313" key="3">
    <source>
        <dbReference type="Proteomes" id="UP000053257"/>
    </source>
</evidence>
<dbReference type="HOGENOM" id="CLU_122015_0_0_1"/>
<dbReference type="AlphaFoldDB" id="A0A0C3SBR8"/>
<proteinExistence type="predicted"/>